<name>A0A914BGV2_PATMI</name>
<dbReference type="AlphaFoldDB" id="A0A914BGV2"/>
<dbReference type="InterPro" id="IPR011701">
    <property type="entry name" value="MFS"/>
</dbReference>
<sequence length="467" mass="50368">MVNAKNMPSTTRVGCSFGWVVAAIGFSTGAIEPGTFKSFGVFILPIQESLDCSISALGTAIAASHTACYVLVPLVNILTEKYGSRRLVMLGGIIMFLSFLGISLATNIAVFSVFIVIWGMGVSLAYVPPIAAVIKYFPTNAALPISITTTGCAFGMMIYPPLTEALIEIYGWRETILIFAAFNANICVFGALIKPPPPLYEALATPRQEMIPALSLSGDSKLNNVINVFKKAAKGFSKIVSLDVLLLEPIFTIYAFACFVLGIMYSAWMIYLVPHAVVRGIGNQRASLLSTAGGVGNLVGRIVYGPILHRGYIKPVQMFMLLACGNLGAFVLDPIVLDNYPGLVGLSSINGLCLGVMAGMFILVSQQVLEGEIGDRAWGILCVSFAVGELAGGAFAGKVYFFGLFSVLRSGISTQGNYAIKSLIFTFVHDILLLSVFILSFLVMYLQLRYTIFRLIWLLVSKRLKVF</sequence>
<feature type="transmembrane region" description="Helical" evidence="2">
    <location>
        <begin position="377"/>
        <end position="403"/>
    </location>
</feature>
<dbReference type="GeneID" id="119743188"/>
<dbReference type="OrthoDB" id="410267at2759"/>
<feature type="domain" description="Major facilitator superfamily (MFS) profile" evidence="3">
    <location>
        <begin position="18"/>
        <end position="447"/>
    </location>
</feature>
<dbReference type="PROSITE" id="PS50850">
    <property type="entry name" value="MFS"/>
    <property type="match status" value="1"/>
</dbReference>
<keyword evidence="2" id="KW-1133">Transmembrane helix</keyword>
<reference evidence="4" key="1">
    <citation type="submission" date="2022-11" db="UniProtKB">
        <authorList>
            <consortium name="EnsemblMetazoa"/>
        </authorList>
    </citation>
    <scope>IDENTIFICATION</scope>
</reference>
<organism evidence="4 5">
    <name type="scientific">Patiria miniata</name>
    <name type="common">Bat star</name>
    <name type="synonym">Asterina miniata</name>
    <dbReference type="NCBI Taxonomy" id="46514"/>
    <lineage>
        <taxon>Eukaryota</taxon>
        <taxon>Metazoa</taxon>
        <taxon>Echinodermata</taxon>
        <taxon>Eleutherozoa</taxon>
        <taxon>Asterozoa</taxon>
        <taxon>Asteroidea</taxon>
        <taxon>Valvatacea</taxon>
        <taxon>Valvatida</taxon>
        <taxon>Asterinidae</taxon>
        <taxon>Patiria</taxon>
    </lineage>
</organism>
<dbReference type="InterPro" id="IPR020846">
    <property type="entry name" value="MFS_dom"/>
</dbReference>
<protein>
    <recommendedName>
        <fullName evidence="3">Major facilitator superfamily (MFS) profile domain-containing protein</fullName>
    </recommendedName>
</protein>
<keyword evidence="5" id="KW-1185">Reference proteome</keyword>
<dbReference type="SUPFAM" id="SSF103473">
    <property type="entry name" value="MFS general substrate transporter"/>
    <property type="match status" value="1"/>
</dbReference>
<feature type="transmembrane region" description="Helical" evidence="2">
    <location>
        <begin position="319"/>
        <end position="337"/>
    </location>
</feature>
<dbReference type="Proteomes" id="UP000887568">
    <property type="component" value="Unplaced"/>
</dbReference>
<evidence type="ECO:0000313" key="5">
    <source>
        <dbReference type="Proteomes" id="UP000887568"/>
    </source>
</evidence>
<comment type="subcellular location">
    <subcellularLocation>
        <location evidence="1">Membrane</location>
        <topology evidence="1">Multi-pass membrane protein</topology>
    </subcellularLocation>
</comment>
<dbReference type="Gene3D" id="1.20.1250.20">
    <property type="entry name" value="MFS general substrate transporter like domains"/>
    <property type="match status" value="1"/>
</dbReference>
<evidence type="ECO:0000313" key="4">
    <source>
        <dbReference type="EnsemblMetazoa" id="XP_038075498.1"/>
    </source>
</evidence>
<dbReference type="GO" id="GO:0016020">
    <property type="term" value="C:membrane"/>
    <property type="evidence" value="ECO:0007669"/>
    <property type="project" value="UniProtKB-SubCell"/>
</dbReference>
<feature type="transmembrane region" description="Helical" evidence="2">
    <location>
        <begin position="343"/>
        <end position="365"/>
    </location>
</feature>
<dbReference type="GO" id="GO:0008028">
    <property type="term" value="F:monocarboxylic acid transmembrane transporter activity"/>
    <property type="evidence" value="ECO:0007669"/>
    <property type="project" value="TreeGrafter"/>
</dbReference>
<feature type="transmembrane region" description="Helical" evidence="2">
    <location>
        <begin position="171"/>
        <end position="193"/>
    </location>
</feature>
<evidence type="ECO:0000259" key="3">
    <source>
        <dbReference type="PROSITE" id="PS50850"/>
    </source>
</evidence>
<dbReference type="EnsemblMetazoa" id="XM_038219570.1">
    <property type="protein sequence ID" value="XP_038075498.1"/>
    <property type="gene ID" value="LOC119743188"/>
</dbReference>
<evidence type="ECO:0000256" key="2">
    <source>
        <dbReference type="SAM" id="Phobius"/>
    </source>
</evidence>
<dbReference type="RefSeq" id="XP_038075498.1">
    <property type="nucleotide sequence ID" value="XM_038219570.1"/>
</dbReference>
<dbReference type="Pfam" id="PF07690">
    <property type="entry name" value="MFS_1"/>
    <property type="match status" value="1"/>
</dbReference>
<dbReference type="OMA" id="HERAAYM"/>
<feature type="transmembrane region" description="Helical" evidence="2">
    <location>
        <begin position="244"/>
        <end position="268"/>
    </location>
</feature>
<dbReference type="PANTHER" id="PTHR11360:SF303">
    <property type="entry name" value="MAJOR FACILITATOR SUPERFAMILY (MFS) PROFILE DOMAIN-CONTAINING PROTEIN"/>
    <property type="match status" value="1"/>
</dbReference>
<feature type="transmembrane region" description="Helical" evidence="2">
    <location>
        <begin position="423"/>
        <end position="446"/>
    </location>
</feature>
<accession>A0A914BGV2</accession>
<feature type="transmembrane region" description="Helical" evidence="2">
    <location>
        <begin position="141"/>
        <end position="159"/>
    </location>
</feature>
<proteinExistence type="predicted"/>
<dbReference type="InterPro" id="IPR050327">
    <property type="entry name" value="Proton-linked_MCT"/>
</dbReference>
<feature type="transmembrane region" description="Helical" evidence="2">
    <location>
        <begin position="53"/>
        <end position="75"/>
    </location>
</feature>
<evidence type="ECO:0000256" key="1">
    <source>
        <dbReference type="ARBA" id="ARBA00004141"/>
    </source>
</evidence>
<dbReference type="PANTHER" id="PTHR11360">
    <property type="entry name" value="MONOCARBOXYLATE TRANSPORTER"/>
    <property type="match status" value="1"/>
</dbReference>
<dbReference type="InterPro" id="IPR036259">
    <property type="entry name" value="MFS_trans_sf"/>
</dbReference>
<keyword evidence="2" id="KW-0472">Membrane</keyword>
<keyword evidence="2" id="KW-0812">Transmembrane</keyword>